<organism evidence="1 2">
    <name type="scientific">Carboxylicivirga sediminis</name>
    <dbReference type="NCBI Taxonomy" id="2006564"/>
    <lineage>
        <taxon>Bacteria</taxon>
        <taxon>Pseudomonadati</taxon>
        <taxon>Bacteroidota</taxon>
        <taxon>Bacteroidia</taxon>
        <taxon>Marinilabiliales</taxon>
        <taxon>Marinilabiliaceae</taxon>
        <taxon>Carboxylicivirga</taxon>
    </lineage>
</organism>
<accession>A0A941F8Z9</accession>
<keyword evidence="2" id="KW-1185">Reference proteome</keyword>
<evidence type="ECO:0000313" key="1">
    <source>
        <dbReference type="EMBL" id="MBR8537535.1"/>
    </source>
</evidence>
<comment type="caution">
    <text evidence="1">The sequence shown here is derived from an EMBL/GenBank/DDBJ whole genome shotgun (WGS) entry which is preliminary data.</text>
</comment>
<protein>
    <submittedName>
        <fullName evidence="1">Uncharacterized protein</fullName>
    </submittedName>
</protein>
<dbReference type="Proteomes" id="UP000679220">
    <property type="component" value="Unassembled WGS sequence"/>
</dbReference>
<gene>
    <name evidence="1" type="ORF">KDU71_18340</name>
</gene>
<dbReference type="AlphaFoldDB" id="A0A941F8Z9"/>
<name>A0A941F8Z9_9BACT</name>
<evidence type="ECO:0000313" key="2">
    <source>
        <dbReference type="Proteomes" id="UP000679220"/>
    </source>
</evidence>
<reference evidence="1" key="2">
    <citation type="submission" date="2021-04" db="EMBL/GenBank/DDBJ databases">
        <authorList>
            <person name="Zhang T."/>
            <person name="Zhang Y."/>
            <person name="Lu D."/>
            <person name="Zuo D."/>
            <person name="Du Z."/>
        </authorList>
    </citation>
    <scope>NUCLEOTIDE SEQUENCE</scope>
    <source>
        <strain evidence="1">JR1</strain>
    </source>
</reference>
<proteinExistence type="predicted"/>
<dbReference type="RefSeq" id="WP_212192560.1">
    <property type="nucleotide sequence ID" value="NZ_JAGTAR010000034.1"/>
</dbReference>
<sequence length="157" mass="17886">MKKLLLIIYILSAGISGINAQKTEQELGLIGSILKSEIKVFYAQNIKLSTSESEAFWAIYDEYEAALKPISNQRVELLKEIIAKEGALSEDELDKKIIALDKAQKARQNLRMKFYKKFKKELGMKVAAQFYQIDGYIYTHINATIIESLPIIIPEKN</sequence>
<reference evidence="1" key="1">
    <citation type="journal article" date="2018" name="Int. J. Syst. Evol. Microbiol.">
        <title>Carboxylicivirga sediminis sp. nov., isolated from coastal sediment.</title>
        <authorList>
            <person name="Wang F.Q."/>
            <person name="Ren L.H."/>
            <person name="Zou R.J."/>
            <person name="Sun Y.Z."/>
            <person name="Liu X.J."/>
            <person name="Jiang F."/>
            <person name="Liu L.J."/>
        </authorList>
    </citation>
    <scope>NUCLEOTIDE SEQUENCE</scope>
    <source>
        <strain evidence="1">JR1</strain>
    </source>
</reference>
<dbReference type="EMBL" id="JAGTAR010000034">
    <property type="protein sequence ID" value="MBR8537535.1"/>
    <property type="molecule type" value="Genomic_DNA"/>
</dbReference>